<dbReference type="EMBL" id="KV921374">
    <property type="protein sequence ID" value="ORE16793.1"/>
    <property type="molecule type" value="Genomic_DNA"/>
</dbReference>
<evidence type="ECO:0000256" key="3">
    <source>
        <dbReference type="ARBA" id="ARBA00004401"/>
    </source>
</evidence>
<dbReference type="SUPFAM" id="SSF51445">
    <property type="entry name" value="(Trans)glycosidases"/>
    <property type="match status" value="1"/>
</dbReference>
<evidence type="ECO:0000256" key="7">
    <source>
        <dbReference type="ARBA" id="ARBA00022512"/>
    </source>
</evidence>
<dbReference type="Pfam" id="PF00332">
    <property type="entry name" value="Glyco_hydro_17"/>
    <property type="match status" value="1"/>
</dbReference>
<name>A0A1X0RXK1_RHIZD</name>
<keyword evidence="15" id="KW-0624">Polysaccharide degradation</keyword>
<dbReference type="PROSITE" id="PS00587">
    <property type="entry name" value="GLYCOSYL_HYDROL_F17"/>
    <property type="match status" value="1"/>
</dbReference>
<feature type="signal peptide" evidence="21">
    <location>
        <begin position="1"/>
        <end position="21"/>
    </location>
</feature>
<keyword evidence="13" id="KW-0119">Carbohydrate metabolism</keyword>
<feature type="chain" id="PRO_5012800791" description="glucan endo-1,3-beta-D-glucosidase" evidence="21">
    <location>
        <begin position="22"/>
        <end position="286"/>
    </location>
</feature>
<evidence type="ECO:0000256" key="1">
    <source>
        <dbReference type="ARBA" id="ARBA00000382"/>
    </source>
</evidence>
<evidence type="ECO:0000256" key="16">
    <source>
        <dbReference type="ARBA" id="ARBA00037649"/>
    </source>
</evidence>
<dbReference type="VEuPathDB" id="FungiDB:BCV72DRAFT_337597"/>
<dbReference type="InterPro" id="IPR017853">
    <property type="entry name" value="GH"/>
</dbReference>
<keyword evidence="7" id="KW-0134">Cell wall</keyword>
<dbReference type="GO" id="GO:0005576">
    <property type="term" value="C:extracellular region"/>
    <property type="evidence" value="ECO:0007669"/>
    <property type="project" value="TreeGrafter"/>
</dbReference>
<keyword evidence="8" id="KW-0964">Secreted</keyword>
<organism evidence="22 23">
    <name type="scientific">Rhizopus microsporus</name>
    <dbReference type="NCBI Taxonomy" id="58291"/>
    <lineage>
        <taxon>Eukaryota</taxon>
        <taxon>Fungi</taxon>
        <taxon>Fungi incertae sedis</taxon>
        <taxon>Mucoromycota</taxon>
        <taxon>Mucoromycotina</taxon>
        <taxon>Mucoromycetes</taxon>
        <taxon>Mucorales</taxon>
        <taxon>Mucorineae</taxon>
        <taxon>Rhizopodaceae</taxon>
        <taxon>Rhizopus</taxon>
    </lineage>
</organism>
<comment type="subcellular location">
    <subcellularLocation>
        <location evidence="3">Cell membrane</location>
        <topology evidence="3">Single-pass type II membrane protein</topology>
    </subcellularLocation>
    <subcellularLocation>
        <location evidence="2">Secreted</location>
        <location evidence="2">Cell wall</location>
    </subcellularLocation>
</comment>
<dbReference type="GO" id="GO:0005886">
    <property type="term" value="C:plasma membrane"/>
    <property type="evidence" value="ECO:0007669"/>
    <property type="project" value="UniProtKB-SubCell"/>
</dbReference>
<comment type="similarity">
    <text evidence="4 19">Belongs to the glycosyl hydrolase 17 family.</text>
</comment>
<keyword evidence="14" id="KW-0961">Cell wall biogenesis/degradation</keyword>
<dbReference type="PANTHER" id="PTHR16631">
    <property type="entry name" value="GLUCAN 1,3-BETA-GLUCOSIDASE"/>
    <property type="match status" value="1"/>
</dbReference>
<keyword evidence="12" id="KW-0325">Glycoprotein</keyword>
<evidence type="ECO:0000256" key="10">
    <source>
        <dbReference type="ARBA" id="ARBA00022801"/>
    </source>
</evidence>
<dbReference type="InterPro" id="IPR000490">
    <property type="entry name" value="Glyco_hydro_17"/>
</dbReference>
<evidence type="ECO:0000256" key="4">
    <source>
        <dbReference type="ARBA" id="ARBA00008773"/>
    </source>
</evidence>
<comment type="function">
    <text evidence="16">Glucanases play a role in cell expansion during growth, in cell-cell fusion during mating, and in spore release during sporulation. This enzyme may be involved in beta-glucan degradation. Active on laminarin and lichenan.</text>
</comment>
<dbReference type="GO" id="GO:0000272">
    <property type="term" value="P:polysaccharide catabolic process"/>
    <property type="evidence" value="ECO:0007669"/>
    <property type="project" value="UniProtKB-KW"/>
</dbReference>
<dbReference type="Gene3D" id="3.20.20.80">
    <property type="entry name" value="Glycosidases"/>
    <property type="match status" value="2"/>
</dbReference>
<evidence type="ECO:0000256" key="18">
    <source>
        <dbReference type="ARBA" id="ARBA00043078"/>
    </source>
</evidence>
<protein>
    <recommendedName>
        <fullName evidence="5">glucan endo-1,3-beta-D-glucosidase</fullName>
        <ecNumber evidence="5">3.2.1.39</ecNumber>
    </recommendedName>
    <alternativeName>
        <fullName evidence="18">Endo-1,3-beta-glucanase btgC</fullName>
    </alternativeName>
    <alternativeName>
        <fullName evidence="17">Laminarinase btgC</fullName>
    </alternativeName>
</protein>
<keyword evidence="11" id="KW-0472">Membrane</keyword>
<evidence type="ECO:0000256" key="14">
    <source>
        <dbReference type="ARBA" id="ARBA00023316"/>
    </source>
</evidence>
<dbReference type="GO" id="GO:0009986">
    <property type="term" value="C:cell surface"/>
    <property type="evidence" value="ECO:0007669"/>
    <property type="project" value="TreeGrafter"/>
</dbReference>
<dbReference type="EC" id="3.2.1.39" evidence="5"/>
<dbReference type="OMA" id="NIHPYFA"/>
<dbReference type="GO" id="GO:0071555">
    <property type="term" value="P:cell wall organization"/>
    <property type="evidence" value="ECO:0007669"/>
    <property type="project" value="UniProtKB-KW"/>
</dbReference>
<comment type="catalytic activity">
    <reaction evidence="1">
        <text>Hydrolysis of (1-&gt;3)-beta-D-glucosidic linkages in (1-&gt;3)-beta-D-glucans.</text>
        <dbReference type="EC" id="3.2.1.39"/>
    </reaction>
</comment>
<dbReference type="Proteomes" id="UP000242381">
    <property type="component" value="Unassembled WGS sequence"/>
</dbReference>
<accession>A0A1X0RXK1</accession>
<keyword evidence="9 21" id="KW-0732">Signal</keyword>
<evidence type="ECO:0000256" key="21">
    <source>
        <dbReference type="SAM" id="SignalP"/>
    </source>
</evidence>
<keyword evidence="10 20" id="KW-0378">Hydrolase</keyword>
<evidence type="ECO:0000256" key="6">
    <source>
        <dbReference type="ARBA" id="ARBA00022475"/>
    </source>
</evidence>
<gene>
    <name evidence="22" type="ORF">BCV71DRAFT_227902</name>
</gene>
<sequence length="286" mass="30575">MQLIFILAVALIAQLAGLVQALPVERRSGSIKGVTYTARNSDGSCQSASQIADSVKLMKSKGIMHIRTYSQECNQLSAILSAIDAQGGGMTVLAAVWIDGTSNDDQEIATLKSVLAKNIGNQYIRGILVGNEVLFNNVMSEASLISKINQVKAFAKDYSVGTAETPSGLSSKLVSACDMVSANLYPFFAPVDINSAMSNLNLQYNNVKAVAGSKEVLITETGWPSSGSPLGSAVPSQANGQKYVTGLMQSSLPYYYFEWQDSDWKQSDTEASFGLLDSSGKMKYAF</sequence>
<dbReference type="AlphaFoldDB" id="A0A1X0RXK1"/>
<evidence type="ECO:0000256" key="11">
    <source>
        <dbReference type="ARBA" id="ARBA00023136"/>
    </source>
</evidence>
<keyword evidence="6" id="KW-1003">Cell membrane</keyword>
<evidence type="ECO:0000313" key="23">
    <source>
        <dbReference type="Proteomes" id="UP000242381"/>
    </source>
</evidence>
<dbReference type="InterPro" id="IPR050732">
    <property type="entry name" value="Beta-glucan_modifiers"/>
</dbReference>
<evidence type="ECO:0000256" key="8">
    <source>
        <dbReference type="ARBA" id="ARBA00022525"/>
    </source>
</evidence>
<keyword evidence="20" id="KW-0326">Glycosidase</keyword>
<reference evidence="22 23" key="1">
    <citation type="journal article" date="2016" name="Proc. Natl. Acad. Sci. U.S.A.">
        <title>Lipid metabolic changes in an early divergent fungus govern the establishment of a mutualistic symbiosis with endobacteria.</title>
        <authorList>
            <person name="Lastovetsky O.A."/>
            <person name="Gaspar M.L."/>
            <person name="Mondo S.J."/>
            <person name="LaButti K.M."/>
            <person name="Sandor L."/>
            <person name="Grigoriev I.V."/>
            <person name="Henry S.A."/>
            <person name="Pawlowska T.E."/>
        </authorList>
    </citation>
    <scope>NUCLEOTIDE SEQUENCE [LARGE SCALE GENOMIC DNA]</scope>
    <source>
        <strain evidence="22 23">ATCC 11559</strain>
    </source>
</reference>
<evidence type="ECO:0000256" key="15">
    <source>
        <dbReference type="ARBA" id="ARBA00023326"/>
    </source>
</evidence>
<evidence type="ECO:0000313" key="22">
    <source>
        <dbReference type="EMBL" id="ORE16793.1"/>
    </source>
</evidence>
<evidence type="ECO:0000256" key="17">
    <source>
        <dbReference type="ARBA" id="ARBA00042373"/>
    </source>
</evidence>
<evidence type="ECO:0000256" key="12">
    <source>
        <dbReference type="ARBA" id="ARBA00023180"/>
    </source>
</evidence>
<dbReference type="GO" id="GO:0009277">
    <property type="term" value="C:fungal-type cell wall"/>
    <property type="evidence" value="ECO:0007669"/>
    <property type="project" value="TreeGrafter"/>
</dbReference>
<evidence type="ECO:0000256" key="2">
    <source>
        <dbReference type="ARBA" id="ARBA00004191"/>
    </source>
</evidence>
<evidence type="ECO:0000256" key="20">
    <source>
        <dbReference type="RuleBase" id="RU004336"/>
    </source>
</evidence>
<proteinExistence type="inferred from homology"/>
<evidence type="ECO:0000256" key="5">
    <source>
        <dbReference type="ARBA" id="ARBA00012780"/>
    </source>
</evidence>
<evidence type="ECO:0000256" key="9">
    <source>
        <dbReference type="ARBA" id="ARBA00022729"/>
    </source>
</evidence>
<dbReference type="PANTHER" id="PTHR16631:SF17">
    <property type="entry name" value="GLUCAN ENDO-1,3-BETA-GLUCOSIDASE BTGC"/>
    <property type="match status" value="1"/>
</dbReference>
<evidence type="ECO:0000256" key="19">
    <source>
        <dbReference type="RuleBase" id="RU004335"/>
    </source>
</evidence>
<dbReference type="GO" id="GO:0042973">
    <property type="term" value="F:glucan endo-1,3-beta-D-glucosidase activity"/>
    <property type="evidence" value="ECO:0007669"/>
    <property type="project" value="UniProtKB-EC"/>
</dbReference>
<evidence type="ECO:0000256" key="13">
    <source>
        <dbReference type="ARBA" id="ARBA00023277"/>
    </source>
</evidence>